<reference evidence="2" key="2">
    <citation type="journal article" date="2022" name="Res Sq">
        <title>Evolution of multicellular longitudinally dividing oral cavity symbionts (Neisseriaceae).</title>
        <authorList>
            <person name="Nyongesa S."/>
            <person name="Weber P."/>
            <person name="Bernet E."/>
            <person name="Pullido F."/>
            <person name="Nieckarz M."/>
            <person name="Delaby M."/>
            <person name="Nieves C."/>
            <person name="Viehboeck T."/>
            <person name="Krause N."/>
            <person name="Rivera-Millot A."/>
            <person name="Nakamura A."/>
            <person name="Vischer N."/>
            <person name="VanNieuwenhze M."/>
            <person name="Brun Y."/>
            <person name="Cava F."/>
            <person name="Bulgheresi S."/>
            <person name="Veyrier F."/>
        </authorList>
    </citation>
    <scope>NUCLEOTIDE SEQUENCE</scope>
    <source>
        <strain evidence="2">SAG 1488-6</strain>
    </source>
</reference>
<gene>
    <name evidence="2" type="ORF">LVJ81_01030</name>
    <name evidence="3" type="ORF">LVJ81_03740</name>
</gene>
<name>A0ABY4EA78_VITST</name>
<feature type="domain" description="DUF927" evidence="1">
    <location>
        <begin position="71"/>
        <end position="318"/>
    </location>
</feature>
<dbReference type="EMBL" id="CP091512">
    <property type="protein sequence ID" value="UOO93155.1"/>
    <property type="molecule type" value="Genomic_DNA"/>
</dbReference>
<keyword evidence="4" id="KW-1185">Reference proteome</keyword>
<protein>
    <submittedName>
        <fullName evidence="2">DUF927 domain-containing protein</fullName>
    </submittedName>
</protein>
<dbReference type="InterPro" id="IPR009270">
    <property type="entry name" value="DUF927"/>
</dbReference>
<dbReference type="Pfam" id="PF06048">
    <property type="entry name" value="DUF927"/>
    <property type="match status" value="1"/>
</dbReference>
<accession>A0ABY4EA78</accession>
<dbReference type="EMBL" id="CP091512">
    <property type="protein sequence ID" value="UOO92664.1"/>
    <property type="molecule type" value="Genomic_DNA"/>
</dbReference>
<evidence type="ECO:0000313" key="2">
    <source>
        <dbReference type="EMBL" id="UOO92664.1"/>
    </source>
</evidence>
<proteinExistence type="predicted"/>
<dbReference type="Proteomes" id="UP000832034">
    <property type="component" value="Chromosome"/>
</dbReference>
<sequence length="596" mass="65287">MNDSLDHDAMAVALQSIVDIEQQPANNLKPYIETTKSGLFYVTRQQDKDTGEVVEKRAPLSSIFHHLGGGLDEHGNHYAVLERPRHYGSDSRTIVLPLGDVGTGQGWKVLQSNGVMIYSQKSSREKLADYIQKEALQVSHAITDKGGWHHDGKAYILPSGEVITPLDKLKVIYNGDKSQAAAFATKGTLKDWNNTIGQYITGNSRLCLAVGTALAAPLLQLLGLESGGFHIFGDSSDGKTTAAKVALSVWANPNDAKVSWNGTGYAFTNIANSRNDNFMMLDEIGEASPQAVYSMAYSVLNGTGKAQGNKDGGNRAVKKWRVLVFSTGEKSISGYVERGGRFQWQAGQETRLPSIPANAGKGLGVFDTLHGFGTGKDMAEHLNDAVLHNYGGAGVAFVKYILQHSDLVTELAKQYTDTFKATLPNMGNQAGRIANRFALVAATLMLAIDAKLLPMSHDDAMQSIKQCLNDWIARSGTGNYEEKRIIEQASVFFEQAAYNRFVSLNRANNHEHTPPNFAGLREERGEKAPMYYVLTGVFDAEISQDFDRHKVVTVLDGIGWLIVPSGKHKTTRKRFNGEVKRYFVFEGSAPPDHEEE</sequence>
<reference evidence="2" key="1">
    <citation type="submission" date="2021-12" db="EMBL/GenBank/DDBJ databases">
        <authorList>
            <person name="Veyrier F.J."/>
        </authorList>
    </citation>
    <scope>NUCLEOTIDE SEQUENCE</scope>
    <source>
        <strain evidence="2">SAG 1488-6</strain>
    </source>
</reference>
<evidence type="ECO:0000259" key="1">
    <source>
        <dbReference type="Pfam" id="PF06048"/>
    </source>
</evidence>
<organism evidence="2 4">
    <name type="scientific">Vitreoscilla stercoraria</name>
    <dbReference type="NCBI Taxonomy" id="61"/>
    <lineage>
        <taxon>Bacteria</taxon>
        <taxon>Pseudomonadati</taxon>
        <taxon>Pseudomonadota</taxon>
        <taxon>Betaproteobacteria</taxon>
        <taxon>Neisseriales</taxon>
        <taxon>Neisseriaceae</taxon>
        <taxon>Vitreoscilla</taxon>
    </lineage>
</organism>
<evidence type="ECO:0000313" key="3">
    <source>
        <dbReference type="EMBL" id="UOO93155.1"/>
    </source>
</evidence>
<evidence type="ECO:0000313" key="4">
    <source>
        <dbReference type="Proteomes" id="UP000832034"/>
    </source>
</evidence>
<dbReference type="RefSeq" id="WP_019959548.1">
    <property type="nucleotide sequence ID" value="NZ_CP091512.1"/>
</dbReference>